<dbReference type="PANTHER" id="PTHR22901:SF0">
    <property type="entry name" value="SIALATE O-ACETYLESTERASE"/>
    <property type="match status" value="1"/>
</dbReference>
<feature type="domain" description="Sialate O-acetylesterase" evidence="3">
    <location>
        <begin position="109"/>
        <end position="229"/>
    </location>
</feature>
<organism evidence="4 5">
    <name type="scientific">Bythopirellula goksoeyrii</name>
    <dbReference type="NCBI Taxonomy" id="1400387"/>
    <lineage>
        <taxon>Bacteria</taxon>
        <taxon>Pseudomonadati</taxon>
        <taxon>Planctomycetota</taxon>
        <taxon>Planctomycetia</taxon>
        <taxon>Pirellulales</taxon>
        <taxon>Lacipirellulaceae</taxon>
        <taxon>Bythopirellula</taxon>
    </lineage>
</organism>
<sequence length="506" mass="56852" precursor="true">MKFFQTFSAICILVVSACYTVPVSHAVVSIPNIFSDHMVLQQKQANIVWGKSSPGEKVTVRIKDHEKQTTADEDGNWSVKLDPLDAGGPYELLVVGSNTITITDVLVGEVWICSGQSNMEWSVNKCSDSDLVKATANYPFIRMVNYPNKGSQEPAWTHLDAHWRVCSSETVGNYSAVGYFFGRELHQALNVPIGLINNSWGGSAAEAWVNREVLEETKKYHSLLEPWQTLEDKYKLLSNKADKGEEEQKQLASLSSQMIGNSRPGNLYNGILKSHLGYGIQGVIWYQGESNVDRAHQYRDLFPLMITNWRDEWNQGDFPFYWVQLANYLDEQPEPGESAWAELREAQTLTMSKLSNTGEAVIIDVGEGKDIHPRNKLTVGQRLARWALANQYGKDIAYHSPSYNSFEMKDGKIILTFDQVHNGWRTFDVNKPIGFAIAGADEKFVWADAKIVEENRIEVSSSKVVNPVAVRYAWADNPVCNMFDGVGLPLTPFRTDDWPGVTVDNQ</sequence>
<dbReference type="KEGG" id="bgok:Pr1d_35780"/>
<evidence type="ECO:0000313" key="4">
    <source>
        <dbReference type="EMBL" id="QEG36266.1"/>
    </source>
</evidence>
<evidence type="ECO:0000256" key="2">
    <source>
        <dbReference type="SAM" id="SignalP"/>
    </source>
</evidence>
<dbReference type="InterPro" id="IPR005181">
    <property type="entry name" value="SASA"/>
</dbReference>
<dbReference type="InterPro" id="IPR013783">
    <property type="entry name" value="Ig-like_fold"/>
</dbReference>
<name>A0A5B9QH39_9BACT</name>
<feature type="chain" id="PRO_5022896268" description="Sialate O-acetylesterase domain-containing protein" evidence="2">
    <location>
        <begin position="27"/>
        <end position="506"/>
    </location>
</feature>
<evidence type="ECO:0000259" key="3">
    <source>
        <dbReference type="Pfam" id="PF03629"/>
    </source>
</evidence>
<feature type="domain" description="Sialate O-acetylesterase" evidence="3">
    <location>
        <begin position="276"/>
        <end position="385"/>
    </location>
</feature>
<dbReference type="Pfam" id="PF03629">
    <property type="entry name" value="SASA"/>
    <property type="match status" value="2"/>
</dbReference>
<dbReference type="Gene3D" id="2.60.40.10">
    <property type="entry name" value="Immunoglobulins"/>
    <property type="match status" value="1"/>
</dbReference>
<dbReference type="InterPro" id="IPR036514">
    <property type="entry name" value="SGNH_hydro_sf"/>
</dbReference>
<dbReference type="RefSeq" id="WP_148074635.1">
    <property type="nucleotide sequence ID" value="NZ_CP042913.1"/>
</dbReference>
<feature type="signal peptide" evidence="2">
    <location>
        <begin position="1"/>
        <end position="26"/>
    </location>
</feature>
<dbReference type="PANTHER" id="PTHR22901">
    <property type="entry name" value="SIALATE O-ACETYLESTERASE"/>
    <property type="match status" value="1"/>
</dbReference>
<dbReference type="Proteomes" id="UP000323917">
    <property type="component" value="Chromosome"/>
</dbReference>
<evidence type="ECO:0000313" key="5">
    <source>
        <dbReference type="Proteomes" id="UP000323917"/>
    </source>
</evidence>
<dbReference type="OrthoDB" id="9795554at2"/>
<dbReference type="PROSITE" id="PS51257">
    <property type="entry name" value="PROKAR_LIPOPROTEIN"/>
    <property type="match status" value="1"/>
</dbReference>
<gene>
    <name evidence="4" type="ORF">Pr1d_35780</name>
</gene>
<dbReference type="InterPro" id="IPR039329">
    <property type="entry name" value="SIAE"/>
</dbReference>
<protein>
    <recommendedName>
        <fullName evidence="3">Sialate O-acetylesterase domain-containing protein</fullName>
    </recommendedName>
</protein>
<reference evidence="4 5" key="1">
    <citation type="submission" date="2019-08" db="EMBL/GenBank/DDBJ databases">
        <title>Deep-cultivation of Planctomycetes and their phenomic and genomic characterization uncovers novel biology.</title>
        <authorList>
            <person name="Wiegand S."/>
            <person name="Jogler M."/>
            <person name="Boedeker C."/>
            <person name="Pinto D."/>
            <person name="Vollmers J."/>
            <person name="Rivas-Marin E."/>
            <person name="Kohn T."/>
            <person name="Peeters S.H."/>
            <person name="Heuer A."/>
            <person name="Rast P."/>
            <person name="Oberbeckmann S."/>
            <person name="Bunk B."/>
            <person name="Jeske O."/>
            <person name="Meyerdierks A."/>
            <person name="Storesund J.E."/>
            <person name="Kallscheuer N."/>
            <person name="Luecker S."/>
            <person name="Lage O.M."/>
            <person name="Pohl T."/>
            <person name="Merkel B.J."/>
            <person name="Hornburger P."/>
            <person name="Mueller R.-W."/>
            <person name="Bruemmer F."/>
            <person name="Labrenz M."/>
            <person name="Spormann A.M."/>
            <person name="Op den Camp H."/>
            <person name="Overmann J."/>
            <person name="Amann R."/>
            <person name="Jetten M.S.M."/>
            <person name="Mascher T."/>
            <person name="Medema M.H."/>
            <person name="Devos D.P."/>
            <person name="Kaster A.-K."/>
            <person name="Ovreas L."/>
            <person name="Rohde M."/>
            <person name="Galperin M.Y."/>
            <person name="Jogler C."/>
        </authorList>
    </citation>
    <scope>NUCLEOTIDE SEQUENCE [LARGE SCALE GENOMIC DNA]</scope>
    <source>
        <strain evidence="4 5">Pr1d</strain>
    </source>
</reference>
<evidence type="ECO:0000256" key="1">
    <source>
        <dbReference type="ARBA" id="ARBA00022801"/>
    </source>
</evidence>
<accession>A0A5B9QH39</accession>
<proteinExistence type="predicted"/>
<keyword evidence="5" id="KW-1185">Reference proteome</keyword>
<dbReference type="GO" id="GO:0001681">
    <property type="term" value="F:sialate O-acetylesterase activity"/>
    <property type="evidence" value="ECO:0007669"/>
    <property type="project" value="InterPro"/>
</dbReference>
<dbReference type="AlphaFoldDB" id="A0A5B9QH39"/>
<dbReference type="Gene3D" id="3.40.50.1110">
    <property type="entry name" value="SGNH hydrolase"/>
    <property type="match status" value="1"/>
</dbReference>
<dbReference type="EMBL" id="CP042913">
    <property type="protein sequence ID" value="QEG36266.1"/>
    <property type="molecule type" value="Genomic_DNA"/>
</dbReference>
<keyword evidence="1" id="KW-0378">Hydrolase</keyword>
<dbReference type="SUPFAM" id="SSF52266">
    <property type="entry name" value="SGNH hydrolase"/>
    <property type="match status" value="1"/>
</dbReference>
<keyword evidence="2" id="KW-0732">Signal</keyword>
<dbReference type="GO" id="GO:0005975">
    <property type="term" value="P:carbohydrate metabolic process"/>
    <property type="evidence" value="ECO:0007669"/>
    <property type="project" value="TreeGrafter"/>
</dbReference>